<evidence type="ECO:0000313" key="3">
    <source>
        <dbReference type="EMBL" id="SIT53461.1"/>
    </source>
</evidence>
<dbReference type="STRING" id="1631249.BQ8794_110267"/>
<feature type="compositionally biased region" description="Low complexity" evidence="1">
    <location>
        <begin position="43"/>
        <end position="60"/>
    </location>
</feature>
<dbReference type="PROSITE" id="PS51257">
    <property type="entry name" value="PROKAR_LIPOPROTEIN"/>
    <property type="match status" value="1"/>
</dbReference>
<accession>A0A1R3V0N5</accession>
<gene>
    <name evidence="3" type="ORF">BQ8794_110267</name>
</gene>
<dbReference type="AlphaFoldDB" id="A0A1R3V0N5"/>
<name>A0A1R3V0N5_9HYPH</name>
<feature type="compositionally biased region" description="Low complexity" evidence="1">
    <location>
        <begin position="23"/>
        <end position="36"/>
    </location>
</feature>
<organism evidence="3 4">
    <name type="scientific">Mesorhizobium prunaredense</name>
    <dbReference type="NCBI Taxonomy" id="1631249"/>
    <lineage>
        <taxon>Bacteria</taxon>
        <taxon>Pseudomonadati</taxon>
        <taxon>Pseudomonadota</taxon>
        <taxon>Alphaproteobacteria</taxon>
        <taxon>Hyphomicrobiales</taxon>
        <taxon>Phyllobacteriaceae</taxon>
        <taxon>Mesorhizobium</taxon>
    </lineage>
</organism>
<evidence type="ECO:0000256" key="2">
    <source>
        <dbReference type="SAM" id="SignalP"/>
    </source>
</evidence>
<evidence type="ECO:0000256" key="1">
    <source>
        <dbReference type="SAM" id="MobiDB-lite"/>
    </source>
</evidence>
<keyword evidence="4" id="KW-1185">Reference proteome</keyword>
<evidence type="ECO:0008006" key="5">
    <source>
        <dbReference type="Google" id="ProtNLM"/>
    </source>
</evidence>
<reference evidence="4" key="1">
    <citation type="submission" date="2017-01" db="EMBL/GenBank/DDBJ databases">
        <authorList>
            <person name="Brunel B."/>
        </authorList>
    </citation>
    <scope>NUCLEOTIDE SEQUENCE [LARGE SCALE GENOMIC DNA]</scope>
</reference>
<feature type="signal peptide" evidence="2">
    <location>
        <begin position="1"/>
        <end position="19"/>
    </location>
</feature>
<feature type="region of interest" description="Disordered" evidence="1">
    <location>
        <begin position="23"/>
        <end position="60"/>
    </location>
</feature>
<feature type="chain" id="PRO_5012616394" description="Immunogenic protein (Bcsp31-1)" evidence="2">
    <location>
        <begin position="20"/>
        <end position="60"/>
    </location>
</feature>
<proteinExistence type="predicted"/>
<dbReference type="Proteomes" id="UP000188388">
    <property type="component" value="Unassembled WGS sequence"/>
</dbReference>
<protein>
    <recommendedName>
        <fullName evidence="5">Immunogenic protein (Bcsp31-1)</fullName>
    </recommendedName>
</protein>
<evidence type="ECO:0000313" key="4">
    <source>
        <dbReference type="Proteomes" id="UP000188388"/>
    </source>
</evidence>
<dbReference type="EMBL" id="FTPD01000003">
    <property type="protein sequence ID" value="SIT53461.1"/>
    <property type="molecule type" value="Genomic_DNA"/>
</dbReference>
<keyword evidence="2" id="KW-0732">Signal</keyword>
<sequence>MTRKLPLFAAFGLALAALAACDQTQSGGTQATTAGQLPPPPADTMTPAPATPPVQTAPAQ</sequence>